<evidence type="ECO:0000313" key="2">
    <source>
        <dbReference type="EMBL" id="SUD49248.1"/>
    </source>
</evidence>
<keyword evidence="3" id="KW-1185">Reference proteome</keyword>
<dbReference type="Proteomes" id="UP000255467">
    <property type="component" value="Unassembled WGS sequence"/>
</dbReference>
<dbReference type="EMBL" id="UGRY01000007">
    <property type="protein sequence ID" value="SUD49248.1"/>
    <property type="molecule type" value="Genomic_DNA"/>
</dbReference>
<proteinExistence type="predicted"/>
<keyword evidence="1" id="KW-1133">Transmembrane helix</keyword>
<feature type="transmembrane region" description="Helical" evidence="1">
    <location>
        <begin position="250"/>
        <end position="271"/>
    </location>
</feature>
<dbReference type="RefSeq" id="WP_039814730.1">
    <property type="nucleotide sequence ID" value="NZ_UGRY01000007.1"/>
</dbReference>
<feature type="transmembrane region" description="Helical" evidence="1">
    <location>
        <begin position="361"/>
        <end position="380"/>
    </location>
</feature>
<dbReference type="AlphaFoldDB" id="A0A379JL44"/>
<dbReference type="STRING" id="1406858.GCA_000710895_06807"/>
<evidence type="ECO:0000256" key="1">
    <source>
        <dbReference type="SAM" id="Phobius"/>
    </source>
</evidence>
<feature type="transmembrane region" description="Helical" evidence="1">
    <location>
        <begin position="220"/>
        <end position="244"/>
    </location>
</feature>
<evidence type="ECO:0008006" key="4">
    <source>
        <dbReference type="Google" id="ProtNLM"/>
    </source>
</evidence>
<protein>
    <recommendedName>
        <fullName evidence="4">MFS transporter</fullName>
    </recommendedName>
</protein>
<keyword evidence="1" id="KW-0472">Membrane</keyword>
<organism evidence="2 3">
    <name type="scientific">Nocardia otitidiscaviarum</name>
    <dbReference type="NCBI Taxonomy" id="1823"/>
    <lineage>
        <taxon>Bacteria</taxon>
        <taxon>Bacillati</taxon>
        <taxon>Actinomycetota</taxon>
        <taxon>Actinomycetes</taxon>
        <taxon>Mycobacteriales</taxon>
        <taxon>Nocardiaceae</taxon>
        <taxon>Nocardia</taxon>
    </lineage>
</organism>
<feature type="transmembrane region" description="Helical" evidence="1">
    <location>
        <begin position="71"/>
        <end position="89"/>
    </location>
</feature>
<gene>
    <name evidence="2" type="ORF">NCTC1934_06600</name>
</gene>
<feature type="transmembrane region" description="Helical" evidence="1">
    <location>
        <begin position="124"/>
        <end position="146"/>
    </location>
</feature>
<accession>A0A379JL44</accession>
<feature type="transmembrane region" description="Helical" evidence="1">
    <location>
        <begin position="95"/>
        <end position="117"/>
    </location>
</feature>
<sequence length="402" mass="38738">MRSDRLGLAALVLAGAWAGPVAGGQLVLLSKPFGGVVGVPGAAVGYIAVTALVTGSVAAAVAVWRRVSPSWVAAAGIVAGLAFIVAGMVTAPVPFVAALLVASAACGPLIAIGRVVVWRQPRALAGWQVAMTVGVAVAAGTSAIWIETPGTALIVAGIAVGLHSVLALGVTRAAEEPIPIGAGAGASAGGGSDGSSGGRASAGAGVGVGADAGVSVSIRLLLFGYAIAGFVLGGTVLPALHLLLFRWEAFGADQVGLLLLAAVPAGIAVALPGPHVGAVPVLLILAAGGPVLVATAPGTAGAAIGITVTLAAAARAARGLDRTAATVPEHPWFPMLTLLAVLAAGVLGLGAVTLLDARFGTGTALTALALPVLIAAALYARSARPRPARTSAAHPVLEGGLS</sequence>
<name>A0A379JL44_9NOCA</name>
<feature type="transmembrane region" description="Helical" evidence="1">
    <location>
        <begin position="42"/>
        <end position="64"/>
    </location>
</feature>
<keyword evidence="1" id="KW-0812">Transmembrane</keyword>
<evidence type="ECO:0000313" key="3">
    <source>
        <dbReference type="Proteomes" id="UP000255467"/>
    </source>
</evidence>
<feature type="transmembrane region" description="Helical" evidence="1">
    <location>
        <begin position="332"/>
        <end position="355"/>
    </location>
</feature>
<reference evidence="2 3" key="1">
    <citation type="submission" date="2018-06" db="EMBL/GenBank/DDBJ databases">
        <authorList>
            <consortium name="Pathogen Informatics"/>
            <person name="Doyle S."/>
        </authorList>
    </citation>
    <scope>NUCLEOTIDE SEQUENCE [LARGE SCALE GENOMIC DNA]</scope>
    <source>
        <strain evidence="2 3">NCTC1934</strain>
    </source>
</reference>